<dbReference type="GO" id="GO:0004175">
    <property type="term" value="F:endopeptidase activity"/>
    <property type="evidence" value="ECO:0007669"/>
    <property type="project" value="TreeGrafter"/>
</dbReference>
<dbReference type="Pfam" id="PF03572">
    <property type="entry name" value="Peptidase_S41"/>
    <property type="match status" value="1"/>
</dbReference>
<evidence type="ECO:0000259" key="7">
    <source>
        <dbReference type="PROSITE" id="PS50106"/>
    </source>
</evidence>
<protein>
    <submittedName>
        <fullName evidence="8">S41 family peptidase</fullName>
    </submittedName>
</protein>
<dbReference type="Proteomes" id="UP000787625">
    <property type="component" value="Unassembled WGS sequence"/>
</dbReference>
<evidence type="ECO:0000256" key="1">
    <source>
        <dbReference type="ARBA" id="ARBA00009179"/>
    </source>
</evidence>
<evidence type="ECO:0000256" key="5">
    <source>
        <dbReference type="RuleBase" id="RU004404"/>
    </source>
</evidence>
<dbReference type="InterPro" id="IPR005151">
    <property type="entry name" value="Tail-specific_protease"/>
</dbReference>
<dbReference type="InterPro" id="IPR004447">
    <property type="entry name" value="Peptidase_S41A"/>
</dbReference>
<evidence type="ECO:0000256" key="3">
    <source>
        <dbReference type="ARBA" id="ARBA00022801"/>
    </source>
</evidence>
<evidence type="ECO:0000256" key="2">
    <source>
        <dbReference type="ARBA" id="ARBA00022670"/>
    </source>
</evidence>
<dbReference type="PROSITE" id="PS50106">
    <property type="entry name" value="PDZ"/>
    <property type="match status" value="1"/>
</dbReference>
<name>A0A9D2ZU41_9BACT</name>
<dbReference type="InterPro" id="IPR001478">
    <property type="entry name" value="PDZ"/>
</dbReference>
<evidence type="ECO:0000313" key="8">
    <source>
        <dbReference type="EMBL" id="HJD52131.1"/>
    </source>
</evidence>
<dbReference type="Gene3D" id="2.30.42.10">
    <property type="match status" value="1"/>
</dbReference>
<proteinExistence type="inferred from homology"/>
<dbReference type="InterPro" id="IPR055210">
    <property type="entry name" value="CtpA/B_N"/>
</dbReference>
<dbReference type="GO" id="GO:0008236">
    <property type="term" value="F:serine-type peptidase activity"/>
    <property type="evidence" value="ECO:0007669"/>
    <property type="project" value="UniProtKB-KW"/>
</dbReference>
<feature type="signal peptide" evidence="6">
    <location>
        <begin position="1"/>
        <end position="22"/>
    </location>
</feature>
<dbReference type="AlphaFoldDB" id="A0A9D2ZU41"/>
<organism evidence="8 9">
    <name type="scientific">Candidatus Avibacteroides avistercoris</name>
    <dbReference type="NCBI Taxonomy" id="2840690"/>
    <lineage>
        <taxon>Bacteria</taxon>
        <taxon>Pseudomonadati</taxon>
        <taxon>Bacteroidota</taxon>
        <taxon>Bacteroidia</taxon>
        <taxon>Bacteroidales</taxon>
        <taxon>Bacteroidaceae</taxon>
        <taxon>Bacteroidaceae incertae sedis</taxon>
        <taxon>Candidatus Avibacteroides</taxon>
    </lineage>
</organism>
<dbReference type="CDD" id="cd07560">
    <property type="entry name" value="Peptidase_S41_CPP"/>
    <property type="match status" value="1"/>
</dbReference>
<dbReference type="InterPro" id="IPR041489">
    <property type="entry name" value="PDZ_6"/>
</dbReference>
<dbReference type="InterPro" id="IPR036034">
    <property type="entry name" value="PDZ_sf"/>
</dbReference>
<keyword evidence="2 5" id="KW-0645">Protease</keyword>
<dbReference type="GO" id="GO:0007165">
    <property type="term" value="P:signal transduction"/>
    <property type="evidence" value="ECO:0007669"/>
    <property type="project" value="TreeGrafter"/>
</dbReference>
<evidence type="ECO:0000313" key="9">
    <source>
        <dbReference type="Proteomes" id="UP000787625"/>
    </source>
</evidence>
<feature type="chain" id="PRO_5038626584" evidence="6">
    <location>
        <begin position="23"/>
        <end position="531"/>
    </location>
</feature>
<dbReference type="PANTHER" id="PTHR32060:SF30">
    <property type="entry name" value="CARBOXY-TERMINAL PROCESSING PROTEASE CTPA"/>
    <property type="match status" value="1"/>
</dbReference>
<dbReference type="Gene3D" id="3.30.750.44">
    <property type="match status" value="1"/>
</dbReference>
<comment type="similarity">
    <text evidence="1 5">Belongs to the peptidase S41A family.</text>
</comment>
<dbReference type="NCBIfam" id="TIGR00225">
    <property type="entry name" value="prc"/>
    <property type="match status" value="1"/>
</dbReference>
<dbReference type="GO" id="GO:0030288">
    <property type="term" value="C:outer membrane-bounded periplasmic space"/>
    <property type="evidence" value="ECO:0007669"/>
    <property type="project" value="TreeGrafter"/>
</dbReference>
<sequence length="531" mass="57267">MTTLTQAVTAFIMLLTAATAGAQEAVQMRKLQMAAYAMMDAYVDPVPGDTLVEAAIEAMLGKLDPHSTYMNADEVKRFEEQMSGKFYGIGITFNMLADTAVVIQTLPGSPAEEAGLLAGDKIIAVDSTALTGRRMDAGGVTSLIRGAEGSTVRLTVVRRGLDSPTDFDVRRGKVDVKSVDVATMLAPSTGYVRINNFGATTADEFVAAASDLAHRGMESLIIDLRGNGGGYLGSAVDIISEFIGRGKVVVSTVGRGGKRRDITARAGGRLRSPRVVVLVDDFTASAAEILSGNIQDYDRGLVIGRRTFGKGLVQNVLDLPDGSMIRLTTSRYYLPSGRLIQKPYKAGHSDDYANELLDRYRHGEMFAADSIDFPDSLRYTTLRLGRTVYGGGGVMPDIFVPLDTTRYNSLHRELVARGCLNRAVLTWLDTRRGQIAAGYDSERDFIDRFTDDGTLMQALTDDARAAGITPDSTLLAEARPLLALQLKGLAARDLWTTAAYVIITAPLDAVLQKALAVLRDGTYEEILGTKR</sequence>
<gene>
    <name evidence="8" type="ORF">IAA93_00165</name>
</gene>
<dbReference type="SUPFAM" id="SSF52096">
    <property type="entry name" value="ClpP/crotonase"/>
    <property type="match status" value="1"/>
</dbReference>
<dbReference type="SUPFAM" id="SSF50156">
    <property type="entry name" value="PDZ domain-like"/>
    <property type="match status" value="1"/>
</dbReference>
<dbReference type="Pfam" id="PF17820">
    <property type="entry name" value="PDZ_6"/>
    <property type="match status" value="1"/>
</dbReference>
<dbReference type="Pfam" id="PF22694">
    <property type="entry name" value="CtpB_N-like"/>
    <property type="match status" value="1"/>
</dbReference>
<keyword evidence="3 5" id="KW-0378">Hydrolase</keyword>
<dbReference type="Gene3D" id="3.90.226.10">
    <property type="entry name" value="2-enoyl-CoA Hydratase, Chain A, domain 1"/>
    <property type="match status" value="1"/>
</dbReference>
<evidence type="ECO:0000256" key="4">
    <source>
        <dbReference type="ARBA" id="ARBA00022825"/>
    </source>
</evidence>
<reference evidence="8" key="2">
    <citation type="submission" date="2021-04" db="EMBL/GenBank/DDBJ databases">
        <authorList>
            <person name="Gilroy R."/>
        </authorList>
    </citation>
    <scope>NUCLEOTIDE SEQUENCE</scope>
    <source>
        <strain evidence="8">MalCec1-1739</strain>
    </source>
</reference>
<dbReference type="GO" id="GO:0006508">
    <property type="term" value="P:proteolysis"/>
    <property type="evidence" value="ECO:0007669"/>
    <property type="project" value="UniProtKB-KW"/>
</dbReference>
<dbReference type="InterPro" id="IPR029045">
    <property type="entry name" value="ClpP/crotonase-like_dom_sf"/>
</dbReference>
<comment type="caution">
    <text evidence="8">The sequence shown here is derived from an EMBL/GenBank/DDBJ whole genome shotgun (WGS) entry which is preliminary data.</text>
</comment>
<dbReference type="EMBL" id="DWUP01000005">
    <property type="protein sequence ID" value="HJD52131.1"/>
    <property type="molecule type" value="Genomic_DNA"/>
</dbReference>
<dbReference type="CDD" id="cd06782">
    <property type="entry name" value="cpPDZ_CPP-like"/>
    <property type="match status" value="1"/>
</dbReference>
<keyword evidence="4 5" id="KW-0720">Serine protease</keyword>
<keyword evidence="6" id="KW-0732">Signal</keyword>
<dbReference type="SMART" id="SM00228">
    <property type="entry name" value="PDZ"/>
    <property type="match status" value="1"/>
</dbReference>
<feature type="domain" description="PDZ" evidence="7">
    <location>
        <begin position="75"/>
        <end position="132"/>
    </location>
</feature>
<reference evidence="8" key="1">
    <citation type="journal article" date="2021" name="PeerJ">
        <title>Extensive microbial diversity within the chicken gut microbiome revealed by metagenomics and culture.</title>
        <authorList>
            <person name="Gilroy R."/>
            <person name="Ravi A."/>
            <person name="Getino M."/>
            <person name="Pursley I."/>
            <person name="Horton D.L."/>
            <person name="Alikhan N.F."/>
            <person name="Baker D."/>
            <person name="Gharbi K."/>
            <person name="Hall N."/>
            <person name="Watson M."/>
            <person name="Adriaenssens E.M."/>
            <person name="Foster-Nyarko E."/>
            <person name="Jarju S."/>
            <person name="Secka A."/>
            <person name="Antonio M."/>
            <person name="Oren A."/>
            <person name="Chaudhuri R.R."/>
            <person name="La Ragione R."/>
            <person name="Hildebrand F."/>
            <person name="Pallen M.J."/>
        </authorList>
    </citation>
    <scope>NUCLEOTIDE SEQUENCE</scope>
    <source>
        <strain evidence="8">MalCec1-1739</strain>
    </source>
</reference>
<dbReference type="SMART" id="SM00245">
    <property type="entry name" value="TSPc"/>
    <property type="match status" value="1"/>
</dbReference>
<evidence type="ECO:0000256" key="6">
    <source>
        <dbReference type="SAM" id="SignalP"/>
    </source>
</evidence>
<dbReference type="PANTHER" id="PTHR32060">
    <property type="entry name" value="TAIL-SPECIFIC PROTEASE"/>
    <property type="match status" value="1"/>
</dbReference>
<accession>A0A9D2ZU41</accession>